<dbReference type="AlphaFoldDB" id="A0A6J7F459"/>
<name>A0A6J7F459_9ZZZZ</name>
<gene>
    <name evidence="1" type="ORF">UFOPK3417_02133</name>
</gene>
<evidence type="ECO:0000313" key="1">
    <source>
        <dbReference type="EMBL" id="CAB4886959.1"/>
    </source>
</evidence>
<dbReference type="SUPFAM" id="SSF51735">
    <property type="entry name" value="NAD(P)-binding Rossmann-fold domains"/>
    <property type="match status" value="1"/>
</dbReference>
<reference evidence="1" key="1">
    <citation type="submission" date="2020-05" db="EMBL/GenBank/DDBJ databases">
        <authorList>
            <person name="Chiriac C."/>
            <person name="Salcher M."/>
            <person name="Ghai R."/>
            <person name="Kavagutti S V."/>
        </authorList>
    </citation>
    <scope>NUCLEOTIDE SEQUENCE</scope>
</reference>
<accession>A0A6J7F459</accession>
<organism evidence="1">
    <name type="scientific">freshwater metagenome</name>
    <dbReference type="NCBI Taxonomy" id="449393"/>
    <lineage>
        <taxon>unclassified sequences</taxon>
        <taxon>metagenomes</taxon>
        <taxon>ecological metagenomes</taxon>
    </lineage>
</organism>
<dbReference type="EMBL" id="CAFBLR010000313">
    <property type="protein sequence ID" value="CAB4886959.1"/>
    <property type="molecule type" value="Genomic_DNA"/>
</dbReference>
<sequence>MGDITRGFPRKRLGQPTQMDSTLLFLVAPQSEFVTGTVVKVDDGQSSR</sequence>
<protein>
    <submittedName>
        <fullName evidence="1">Unannotated protein</fullName>
    </submittedName>
</protein>
<proteinExistence type="predicted"/>
<dbReference type="InterPro" id="IPR036291">
    <property type="entry name" value="NAD(P)-bd_dom_sf"/>
</dbReference>
<dbReference type="Gene3D" id="3.40.50.720">
    <property type="entry name" value="NAD(P)-binding Rossmann-like Domain"/>
    <property type="match status" value="1"/>
</dbReference>